<dbReference type="SUPFAM" id="SSF48600">
    <property type="entry name" value="Chorismate mutase II"/>
    <property type="match status" value="1"/>
</dbReference>
<keyword evidence="2" id="KW-0413">Isomerase</keyword>
<evidence type="ECO:0000256" key="2">
    <source>
        <dbReference type="ARBA" id="ARBA00023235"/>
    </source>
</evidence>
<evidence type="ECO:0000313" key="4">
    <source>
        <dbReference type="EMBL" id="MDZ7281264.1"/>
    </source>
</evidence>
<proteinExistence type="predicted"/>
<keyword evidence="5" id="KW-1185">Reference proteome</keyword>
<evidence type="ECO:0000259" key="3">
    <source>
        <dbReference type="PROSITE" id="PS51168"/>
    </source>
</evidence>
<reference evidence="5" key="1">
    <citation type="submission" date="2023-07" db="EMBL/GenBank/DDBJ databases">
        <title>Whole genome sequence analysis of rice epiphytic Sphingomonas sanguinis OsEp_Plm_15B2.</title>
        <authorList>
            <person name="Sahu K.P."/>
            <person name="Asharani P."/>
            <person name="Reddy B."/>
            <person name="Kumar A."/>
        </authorList>
    </citation>
    <scope>NUCLEOTIDE SEQUENCE [LARGE SCALE GENOMIC DNA]</scope>
    <source>
        <strain evidence="5">OsEp_Plm_15B2</strain>
    </source>
</reference>
<dbReference type="Proteomes" id="UP001292182">
    <property type="component" value="Unassembled WGS sequence"/>
</dbReference>
<dbReference type="PANTHER" id="PTHR38041:SF1">
    <property type="entry name" value="CHORISMATE MUTASE"/>
    <property type="match status" value="1"/>
</dbReference>
<dbReference type="Pfam" id="PF01817">
    <property type="entry name" value="CM_2"/>
    <property type="match status" value="1"/>
</dbReference>
<evidence type="ECO:0000256" key="1">
    <source>
        <dbReference type="ARBA" id="ARBA00012404"/>
    </source>
</evidence>
<dbReference type="InterPro" id="IPR051331">
    <property type="entry name" value="Chorismate_mutase-related"/>
</dbReference>
<dbReference type="InterPro" id="IPR002701">
    <property type="entry name" value="CM_II_prokaryot"/>
</dbReference>
<gene>
    <name evidence="4" type="ORF">N4G62_04375</name>
</gene>
<dbReference type="InterPro" id="IPR036263">
    <property type="entry name" value="Chorismate_II_sf"/>
</dbReference>
<dbReference type="PROSITE" id="PS51168">
    <property type="entry name" value="CHORISMATE_MUT_2"/>
    <property type="match status" value="1"/>
</dbReference>
<dbReference type="InterPro" id="IPR036979">
    <property type="entry name" value="CM_dom_sf"/>
</dbReference>
<dbReference type="PANTHER" id="PTHR38041">
    <property type="entry name" value="CHORISMATE MUTASE"/>
    <property type="match status" value="1"/>
</dbReference>
<feature type="domain" description="Chorismate mutase" evidence="3">
    <location>
        <begin position="12"/>
        <end position="102"/>
    </location>
</feature>
<evidence type="ECO:0000313" key="5">
    <source>
        <dbReference type="Proteomes" id="UP001292182"/>
    </source>
</evidence>
<sequence>MSESVFARAPATPCCRTLGEVRTHIDRIDDQILRLMAERSRYVAQAGRFKTSAATVRDEARIRQILTRIRAKAAQTGVSPDVAEATFRAMVESFTAEEARQVGR</sequence>
<comment type="caution">
    <text evidence="4">The sequence shown here is derived from an EMBL/GenBank/DDBJ whole genome shotgun (WGS) entry which is preliminary data.</text>
</comment>
<dbReference type="RefSeq" id="WP_322538693.1">
    <property type="nucleotide sequence ID" value="NZ_JAOBTW010000004.1"/>
</dbReference>
<name>A0ABU5LMU5_9SPHN</name>
<accession>A0ABU5LMU5</accession>
<protein>
    <recommendedName>
        <fullName evidence="1">chorismate mutase</fullName>
        <ecNumber evidence="1">5.4.99.5</ecNumber>
    </recommendedName>
</protein>
<dbReference type="EMBL" id="JAOBTW010000004">
    <property type="protein sequence ID" value="MDZ7281264.1"/>
    <property type="molecule type" value="Genomic_DNA"/>
</dbReference>
<organism evidence="4 5">
    <name type="scientific">Sphingomonas sanguinis</name>
    <dbReference type="NCBI Taxonomy" id="33051"/>
    <lineage>
        <taxon>Bacteria</taxon>
        <taxon>Pseudomonadati</taxon>
        <taxon>Pseudomonadota</taxon>
        <taxon>Alphaproteobacteria</taxon>
        <taxon>Sphingomonadales</taxon>
        <taxon>Sphingomonadaceae</taxon>
        <taxon>Sphingomonas</taxon>
    </lineage>
</organism>
<dbReference type="Gene3D" id="1.20.59.10">
    <property type="entry name" value="Chorismate mutase"/>
    <property type="match status" value="1"/>
</dbReference>
<dbReference type="EC" id="5.4.99.5" evidence="1"/>
<dbReference type="SMART" id="SM00830">
    <property type="entry name" value="CM_2"/>
    <property type="match status" value="1"/>
</dbReference>